<keyword evidence="1" id="KW-0472">Membrane</keyword>
<comment type="caution">
    <text evidence="2">The sequence shown here is derived from an EMBL/GenBank/DDBJ whole genome shotgun (WGS) entry which is preliminary data.</text>
</comment>
<organism evidence="2 3">
    <name type="scientific">Arachis hypogaea</name>
    <name type="common">Peanut</name>
    <dbReference type="NCBI Taxonomy" id="3818"/>
    <lineage>
        <taxon>Eukaryota</taxon>
        <taxon>Viridiplantae</taxon>
        <taxon>Streptophyta</taxon>
        <taxon>Embryophyta</taxon>
        <taxon>Tracheophyta</taxon>
        <taxon>Spermatophyta</taxon>
        <taxon>Magnoliopsida</taxon>
        <taxon>eudicotyledons</taxon>
        <taxon>Gunneridae</taxon>
        <taxon>Pentapetalae</taxon>
        <taxon>rosids</taxon>
        <taxon>fabids</taxon>
        <taxon>Fabales</taxon>
        <taxon>Fabaceae</taxon>
        <taxon>Papilionoideae</taxon>
        <taxon>50 kb inversion clade</taxon>
        <taxon>dalbergioids sensu lato</taxon>
        <taxon>Dalbergieae</taxon>
        <taxon>Pterocarpus clade</taxon>
        <taxon>Arachis</taxon>
    </lineage>
</organism>
<protein>
    <submittedName>
        <fullName evidence="2">Uncharacterized protein</fullName>
    </submittedName>
</protein>
<evidence type="ECO:0000313" key="2">
    <source>
        <dbReference type="EMBL" id="RYR53513.1"/>
    </source>
</evidence>
<dbReference type="Proteomes" id="UP000289738">
    <property type="component" value="Chromosome A06"/>
</dbReference>
<name>A0A445CRK8_ARAHY</name>
<feature type="transmembrane region" description="Helical" evidence="1">
    <location>
        <begin position="205"/>
        <end position="226"/>
    </location>
</feature>
<dbReference type="EMBL" id="SDMP01000006">
    <property type="protein sequence ID" value="RYR53513.1"/>
    <property type="molecule type" value="Genomic_DNA"/>
</dbReference>
<dbReference type="PANTHER" id="PTHR47718">
    <property type="entry name" value="OS01G0519700 PROTEIN"/>
    <property type="match status" value="1"/>
</dbReference>
<keyword evidence="1" id="KW-0812">Transmembrane</keyword>
<accession>A0A445CRK8</accession>
<evidence type="ECO:0000313" key="3">
    <source>
        <dbReference type="Proteomes" id="UP000289738"/>
    </source>
</evidence>
<keyword evidence="3" id="KW-1185">Reference proteome</keyword>
<reference evidence="2 3" key="1">
    <citation type="submission" date="2019-01" db="EMBL/GenBank/DDBJ databases">
        <title>Sequencing of cultivated peanut Arachis hypogaea provides insights into genome evolution and oil improvement.</title>
        <authorList>
            <person name="Chen X."/>
        </authorList>
    </citation>
    <scope>NUCLEOTIDE SEQUENCE [LARGE SCALE GENOMIC DNA]</scope>
    <source>
        <strain evidence="3">cv. Fuhuasheng</strain>
        <tissue evidence="2">Leaves</tissue>
    </source>
</reference>
<proteinExistence type="predicted"/>
<gene>
    <name evidence="2" type="ORF">Ahy_A06g028670</name>
</gene>
<dbReference type="AlphaFoldDB" id="A0A445CRK8"/>
<keyword evidence="1" id="KW-1133">Transmembrane helix</keyword>
<evidence type="ECO:0000256" key="1">
    <source>
        <dbReference type="SAM" id="Phobius"/>
    </source>
</evidence>
<sequence length="286" mass="33155">MTKEPINQSIHCNREDFRGSRVKAPTQKNTVAAMGCRVRVYAKFDRERQDWVLLKIDLSHSHTCSTKKTVYYHENKELTMHAKCMIEVNDVAGIQLNKTFLALANEVGGPSNLGFSEKDVRNYISSRFRSTNVNTDVKEMLNYFMRMKEINLNFFYAVNVDDDYKFRSAVWVDARCRASYDVVLFDTTYSTNRFASFKLNNVLSLLRYCIVLVFCFENLFLMWASMRSTQRSESMHTFFGRYLHCARLFVHVFDNVLGNKEQKKLEDDATDSRGLISCATSSVIEG</sequence>